<keyword evidence="3" id="KW-1185">Reference proteome</keyword>
<feature type="domain" description="Enoyl reductase (ER)" evidence="1">
    <location>
        <begin position="10"/>
        <end position="320"/>
    </location>
</feature>
<evidence type="ECO:0000259" key="1">
    <source>
        <dbReference type="SMART" id="SM00829"/>
    </source>
</evidence>
<reference evidence="2 3" key="1">
    <citation type="submission" date="2019-12" db="EMBL/GenBank/DDBJ databases">
        <title>Nitratireductor arenosus sp. nov., Isolated from sea sand, Jeju island, South Korea.</title>
        <authorList>
            <person name="Kim W."/>
        </authorList>
    </citation>
    <scope>NUCLEOTIDE SEQUENCE [LARGE SCALE GENOMIC DNA]</scope>
    <source>
        <strain evidence="2 3">CAU 1489</strain>
    </source>
</reference>
<comment type="caution">
    <text evidence="2">The sequence shown here is derived from an EMBL/GenBank/DDBJ whole genome shotgun (WGS) entry which is preliminary data.</text>
</comment>
<evidence type="ECO:0000313" key="2">
    <source>
        <dbReference type="EMBL" id="MVA95870.1"/>
    </source>
</evidence>
<dbReference type="Proteomes" id="UP000463224">
    <property type="component" value="Unassembled WGS sequence"/>
</dbReference>
<dbReference type="InterPro" id="IPR011032">
    <property type="entry name" value="GroES-like_sf"/>
</dbReference>
<dbReference type="PANTHER" id="PTHR43677">
    <property type="entry name" value="SHORT-CHAIN DEHYDROGENASE/REDUCTASE"/>
    <property type="match status" value="1"/>
</dbReference>
<dbReference type="InterPro" id="IPR013149">
    <property type="entry name" value="ADH-like_C"/>
</dbReference>
<dbReference type="SUPFAM" id="SSF51735">
    <property type="entry name" value="NAD(P)-binding Rossmann-fold domains"/>
    <property type="match status" value="1"/>
</dbReference>
<name>A0A844QCX7_9HYPH</name>
<dbReference type="PANTHER" id="PTHR43677:SF4">
    <property type="entry name" value="QUINONE OXIDOREDUCTASE-LIKE PROTEIN 2"/>
    <property type="match status" value="1"/>
</dbReference>
<dbReference type="Pfam" id="PF08240">
    <property type="entry name" value="ADH_N"/>
    <property type="match status" value="1"/>
</dbReference>
<dbReference type="Gene3D" id="3.90.180.10">
    <property type="entry name" value="Medium-chain alcohol dehydrogenases, catalytic domain"/>
    <property type="match status" value="1"/>
</dbReference>
<dbReference type="SMART" id="SM00829">
    <property type="entry name" value="PKS_ER"/>
    <property type="match status" value="1"/>
</dbReference>
<accession>A0A844QCX7</accession>
<dbReference type="SUPFAM" id="SSF50129">
    <property type="entry name" value="GroES-like"/>
    <property type="match status" value="1"/>
</dbReference>
<dbReference type="InterPro" id="IPR051397">
    <property type="entry name" value="Zn-ADH-like_protein"/>
</dbReference>
<dbReference type="InterPro" id="IPR020843">
    <property type="entry name" value="ER"/>
</dbReference>
<protein>
    <submittedName>
        <fullName evidence="2">Zinc-binding dehydrogenase</fullName>
    </submittedName>
</protein>
<dbReference type="RefSeq" id="WP_156710744.1">
    <property type="nucleotide sequence ID" value="NZ_WPHG01000001.1"/>
</dbReference>
<dbReference type="CDD" id="cd08241">
    <property type="entry name" value="QOR1"/>
    <property type="match status" value="1"/>
</dbReference>
<dbReference type="InterPro" id="IPR036291">
    <property type="entry name" value="NAD(P)-bd_dom_sf"/>
</dbReference>
<organism evidence="2 3">
    <name type="scientific">Nitratireductor arenosus</name>
    <dbReference type="NCBI Taxonomy" id="2682096"/>
    <lineage>
        <taxon>Bacteria</taxon>
        <taxon>Pseudomonadati</taxon>
        <taxon>Pseudomonadota</taxon>
        <taxon>Alphaproteobacteria</taxon>
        <taxon>Hyphomicrobiales</taxon>
        <taxon>Phyllobacteriaceae</taxon>
        <taxon>Nitratireductor</taxon>
    </lineage>
</organism>
<evidence type="ECO:0000313" key="3">
    <source>
        <dbReference type="Proteomes" id="UP000463224"/>
    </source>
</evidence>
<dbReference type="InterPro" id="IPR013154">
    <property type="entry name" value="ADH-like_N"/>
</dbReference>
<dbReference type="AlphaFoldDB" id="A0A844QCX7"/>
<dbReference type="EMBL" id="WPHG01000001">
    <property type="protein sequence ID" value="MVA95870.1"/>
    <property type="molecule type" value="Genomic_DNA"/>
</dbReference>
<dbReference type="Pfam" id="PF00107">
    <property type="entry name" value="ADH_zinc_N"/>
    <property type="match status" value="1"/>
</dbReference>
<proteinExistence type="predicted"/>
<dbReference type="GO" id="GO:0016491">
    <property type="term" value="F:oxidoreductase activity"/>
    <property type="evidence" value="ECO:0007669"/>
    <property type="project" value="InterPro"/>
</dbReference>
<dbReference type="Gene3D" id="3.40.50.720">
    <property type="entry name" value="NAD(P)-binding Rossmann-like Domain"/>
    <property type="match status" value="1"/>
</dbReference>
<gene>
    <name evidence="2" type="ORF">GN330_01200</name>
</gene>
<sequence>MKAIVARDFAPLDRLEYADWPEPEASGHMVVIEADAIGVNYPDGLLVQGLYQMKPPVPFVPGMEVAGTVTAVGDAVTTVKVGDRVASVSSHGAYAEKVAAHEDTVMRLPDGMSDADACALLCGFGTSHHALKQRGKLVAGETLCVLGAAGATGLAAVQIGKAMGARVIAVASSEEKRRIALDAGADLVLGYDNLKETLKEATGGKGVDVGYDPVGGEAFDALARAMGWGGRLLVIGFASGTIPKFPVNLALVKGFSVVGVFWGAFTARDPAAYAANMRELVGWYLDGKVKPVIEGEYRLADAPAVLARVMNRGAAGKLILKPERHVT</sequence>